<dbReference type="EMBL" id="AMQN01012846">
    <property type="status" value="NOT_ANNOTATED_CDS"/>
    <property type="molecule type" value="Genomic_DNA"/>
</dbReference>
<reference evidence="2 4" key="2">
    <citation type="journal article" date="2013" name="Nature">
        <title>Insights into bilaterian evolution from three spiralian genomes.</title>
        <authorList>
            <person name="Simakov O."/>
            <person name="Marletaz F."/>
            <person name="Cho S.J."/>
            <person name="Edsinger-Gonzales E."/>
            <person name="Havlak P."/>
            <person name="Hellsten U."/>
            <person name="Kuo D.H."/>
            <person name="Larsson T."/>
            <person name="Lv J."/>
            <person name="Arendt D."/>
            <person name="Savage R."/>
            <person name="Osoegawa K."/>
            <person name="de Jong P."/>
            <person name="Grimwood J."/>
            <person name="Chapman J.A."/>
            <person name="Shapiro H."/>
            <person name="Aerts A."/>
            <person name="Otillar R.P."/>
            <person name="Terry A.Y."/>
            <person name="Boore J.L."/>
            <person name="Grigoriev I.V."/>
            <person name="Lindberg D.R."/>
            <person name="Seaver E.C."/>
            <person name="Weisblat D.A."/>
            <person name="Putnam N.H."/>
            <person name="Rokhsar D.S."/>
        </authorList>
    </citation>
    <scope>NUCLEOTIDE SEQUENCE</scope>
    <source>
        <strain evidence="2 4">I ESC-2004</strain>
    </source>
</reference>
<evidence type="ECO:0000313" key="4">
    <source>
        <dbReference type="Proteomes" id="UP000014760"/>
    </source>
</evidence>
<feature type="region of interest" description="Disordered" evidence="1">
    <location>
        <begin position="1"/>
        <end position="26"/>
    </location>
</feature>
<gene>
    <name evidence="2" type="ORF">CAPTEDRAFT_209039</name>
</gene>
<evidence type="ECO:0000313" key="2">
    <source>
        <dbReference type="EMBL" id="ELT93273.1"/>
    </source>
</evidence>
<protein>
    <submittedName>
        <fullName evidence="2 3">Uncharacterized protein</fullName>
    </submittedName>
</protein>
<name>R7THJ3_CAPTE</name>
<reference evidence="3" key="3">
    <citation type="submission" date="2015-06" db="UniProtKB">
        <authorList>
            <consortium name="EnsemblMetazoa"/>
        </authorList>
    </citation>
    <scope>IDENTIFICATION</scope>
</reference>
<dbReference type="HOGENOM" id="CLU_1620605_0_0_1"/>
<accession>R7THJ3</accession>
<evidence type="ECO:0000313" key="3">
    <source>
        <dbReference type="EnsemblMetazoa" id="CapteP209039"/>
    </source>
</evidence>
<evidence type="ECO:0000256" key="1">
    <source>
        <dbReference type="SAM" id="MobiDB-lite"/>
    </source>
</evidence>
<organism evidence="2">
    <name type="scientific">Capitella teleta</name>
    <name type="common">Polychaete worm</name>
    <dbReference type="NCBI Taxonomy" id="283909"/>
    <lineage>
        <taxon>Eukaryota</taxon>
        <taxon>Metazoa</taxon>
        <taxon>Spiralia</taxon>
        <taxon>Lophotrochozoa</taxon>
        <taxon>Annelida</taxon>
        <taxon>Polychaeta</taxon>
        <taxon>Sedentaria</taxon>
        <taxon>Scolecida</taxon>
        <taxon>Capitellidae</taxon>
        <taxon>Capitella</taxon>
    </lineage>
</organism>
<dbReference type="EnsemblMetazoa" id="CapteT209039">
    <property type="protein sequence ID" value="CapteP209039"/>
    <property type="gene ID" value="CapteG209039"/>
</dbReference>
<dbReference type="Proteomes" id="UP000014760">
    <property type="component" value="Unassembled WGS sequence"/>
</dbReference>
<reference evidence="4" key="1">
    <citation type="submission" date="2012-12" db="EMBL/GenBank/DDBJ databases">
        <authorList>
            <person name="Hellsten U."/>
            <person name="Grimwood J."/>
            <person name="Chapman J.A."/>
            <person name="Shapiro H."/>
            <person name="Aerts A."/>
            <person name="Otillar R.P."/>
            <person name="Terry A.Y."/>
            <person name="Boore J.L."/>
            <person name="Simakov O."/>
            <person name="Marletaz F."/>
            <person name="Cho S.-J."/>
            <person name="Edsinger-Gonzales E."/>
            <person name="Havlak P."/>
            <person name="Kuo D.-H."/>
            <person name="Larsson T."/>
            <person name="Lv J."/>
            <person name="Arendt D."/>
            <person name="Savage R."/>
            <person name="Osoegawa K."/>
            <person name="de Jong P."/>
            <person name="Lindberg D.R."/>
            <person name="Seaver E.C."/>
            <person name="Weisblat D.A."/>
            <person name="Putnam N.H."/>
            <person name="Grigoriev I.V."/>
            <person name="Rokhsar D.S."/>
        </authorList>
    </citation>
    <scope>NUCLEOTIDE SEQUENCE</scope>
    <source>
        <strain evidence="4">I ESC-2004</strain>
    </source>
</reference>
<dbReference type="EMBL" id="KB309802">
    <property type="protein sequence ID" value="ELT93273.1"/>
    <property type="molecule type" value="Genomic_DNA"/>
</dbReference>
<keyword evidence="4" id="KW-1185">Reference proteome</keyword>
<sequence>MPLNDRTSKTEMPLGSGDHGTAWHSGKGEHGLHFPIGIPRIFVHVHLMQHTRDSVEANQNYDVDSSEGGNKYWIACHTNTEQDNAAPSAQEPEFHLYDNTVRVFLEHCIRQRPEDRKSTTRDVGIGQTSALCVNEVLREKEYLPRKQRLPSAATDAGAFKWTQL</sequence>
<dbReference type="AlphaFoldDB" id="R7THJ3"/>
<proteinExistence type="predicted"/>